<evidence type="ECO:0000256" key="1">
    <source>
        <dbReference type="ARBA" id="ARBA00004141"/>
    </source>
</evidence>
<evidence type="ECO:0000256" key="6">
    <source>
        <dbReference type="SAM" id="Phobius"/>
    </source>
</evidence>
<dbReference type="AlphaFoldDB" id="A0A2R5GRU2"/>
<evidence type="ECO:0000256" key="3">
    <source>
        <dbReference type="ARBA" id="ARBA00022989"/>
    </source>
</evidence>
<dbReference type="PANTHER" id="PTHR16950">
    <property type="entry name" value="ZINC TRANSPORTER SLC39A7 HISTIDINE-RICH MEMBRANE PROTEIN KE4"/>
    <property type="match status" value="1"/>
</dbReference>
<feature type="transmembrane region" description="Helical" evidence="6">
    <location>
        <begin position="171"/>
        <end position="195"/>
    </location>
</feature>
<feature type="transmembrane region" description="Helical" evidence="6">
    <location>
        <begin position="391"/>
        <end position="411"/>
    </location>
</feature>
<dbReference type="InterPro" id="IPR003689">
    <property type="entry name" value="ZIP"/>
</dbReference>
<feature type="region of interest" description="Disordered" evidence="5">
    <location>
        <begin position="52"/>
        <end position="77"/>
    </location>
</feature>
<feature type="transmembrane region" description="Helical" evidence="6">
    <location>
        <begin position="238"/>
        <end position="261"/>
    </location>
</feature>
<dbReference type="GO" id="GO:0016020">
    <property type="term" value="C:membrane"/>
    <property type="evidence" value="ECO:0007669"/>
    <property type="project" value="UniProtKB-SubCell"/>
</dbReference>
<dbReference type="OrthoDB" id="46759at2759"/>
<dbReference type="Proteomes" id="UP000241890">
    <property type="component" value="Unassembled WGS sequence"/>
</dbReference>
<keyword evidence="9" id="KW-1185">Reference proteome</keyword>
<name>A0A2R5GRU2_9STRA</name>
<sequence>MKATTAMGLAFMAVLALSSSAHAQEDEHDHEEVTETCAAALDRLVEFMEVEAGHDHSEEEGEEEEHDHSEEEGEEETHILEALTCGNGTFTVEFEGEEYTVPMDEFEYDGCAADDDDHCERLLCEDGELHLARYHGCCSEILDSSEPEEECHVEVEASESTTTSTSTSAAIWGKAIGATLLSALSSLIGVVLIIGKKKTLNEAIMNDVSALAIGFLLSTVFVHLLPEAAETAGFEWQTGTAFLGGVMTALFIQMGSAMIGLHHTHSPTDLEDGHENIANGKVDAEDHSNGTLDYPLISNIVIGDGIHNLVDGMLIAIGFAACPGSAIGWITLGSVLAHELPQEMVDFVVLVRAGLSFKAALFFNFCSQMTCLIGAVAVLAVNATINESAQAYVLVYGAGFLAYVALAELTPTLINVDSKARRAFRMFLIVAGAVLIGVLGLLHQHCHADGDDHSDHNH</sequence>
<evidence type="ECO:0000256" key="4">
    <source>
        <dbReference type="ARBA" id="ARBA00023136"/>
    </source>
</evidence>
<evidence type="ECO:0000256" key="5">
    <source>
        <dbReference type="SAM" id="MobiDB-lite"/>
    </source>
</evidence>
<comment type="subcellular location">
    <subcellularLocation>
        <location evidence="1">Membrane</location>
        <topology evidence="1">Multi-pass membrane protein</topology>
    </subcellularLocation>
</comment>
<reference evidence="8 9" key="1">
    <citation type="submission" date="2017-12" db="EMBL/GenBank/DDBJ databases">
        <title>Sequencing, de novo assembly and annotation of complete genome of a new Thraustochytrid species, strain FCC1311.</title>
        <authorList>
            <person name="Sedici K."/>
            <person name="Godart F."/>
            <person name="Aiese Cigliano R."/>
            <person name="Sanseverino W."/>
            <person name="Barakat M."/>
            <person name="Ortet P."/>
            <person name="Marechal E."/>
            <person name="Cagnac O."/>
            <person name="Amato A."/>
        </authorList>
    </citation>
    <scope>NUCLEOTIDE SEQUENCE [LARGE SCALE GENOMIC DNA]</scope>
</reference>
<accession>A0A2R5GRU2</accession>
<dbReference type="PANTHER" id="PTHR16950:SF16">
    <property type="entry name" value="ZINC TRANSPORTER ZIP13"/>
    <property type="match status" value="1"/>
</dbReference>
<feature type="transmembrane region" description="Helical" evidence="6">
    <location>
        <begin position="207"/>
        <end position="226"/>
    </location>
</feature>
<organism evidence="8 9">
    <name type="scientific">Hondaea fermentalgiana</name>
    <dbReference type="NCBI Taxonomy" id="2315210"/>
    <lineage>
        <taxon>Eukaryota</taxon>
        <taxon>Sar</taxon>
        <taxon>Stramenopiles</taxon>
        <taxon>Bigyra</taxon>
        <taxon>Labyrinthulomycetes</taxon>
        <taxon>Thraustochytrida</taxon>
        <taxon>Thraustochytriidae</taxon>
        <taxon>Hondaea</taxon>
    </lineage>
</organism>
<evidence type="ECO:0000313" key="8">
    <source>
        <dbReference type="EMBL" id="GBG32478.1"/>
    </source>
</evidence>
<evidence type="ECO:0000313" key="9">
    <source>
        <dbReference type="Proteomes" id="UP000241890"/>
    </source>
</evidence>
<dbReference type="InParanoid" id="A0A2R5GRU2"/>
<gene>
    <name evidence="8" type="ORF">FCC1311_087032</name>
</gene>
<feature type="transmembrane region" description="Helical" evidence="6">
    <location>
        <begin position="361"/>
        <end position="385"/>
    </location>
</feature>
<feature type="compositionally biased region" description="Acidic residues" evidence="5">
    <location>
        <begin position="58"/>
        <end position="75"/>
    </location>
</feature>
<keyword evidence="2 6" id="KW-0812">Transmembrane</keyword>
<dbReference type="GO" id="GO:0005385">
    <property type="term" value="F:zinc ion transmembrane transporter activity"/>
    <property type="evidence" value="ECO:0007669"/>
    <property type="project" value="TreeGrafter"/>
</dbReference>
<evidence type="ECO:0000256" key="7">
    <source>
        <dbReference type="SAM" id="SignalP"/>
    </source>
</evidence>
<feature type="transmembrane region" description="Helical" evidence="6">
    <location>
        <begin position="423"/>
        <end position="442"/>
    </location>
</feature>
<dbReference type="GO" id="GO:0006882">
    <property type="term" value="P:intracellular zinc ion homeostasis"/>
    <property type="evidence" value="ECO:0007669"/>
    <property type="project" value="TreeGrafter"/>
</dbReference>
<keyword evidence="4 6" id="KW-0472">Membrane</keyword>
<comment type="caution">
    <text evidence="8">The sequence shown here is derived from an EMBL/GenBank/DDBJ whole genome shotgun (WGS) entry which is preliminary data.</text>
</comment>
<protein>
    <submittedName>
        <fullName evidence="8">Zinc transporter ZIP12</fullName>
    </submittedName>
</protein>
<dbReference type="EMBL" id="BEYU01000122">
    <property type="protein sequence ID" value="GBG32478.1"/>
    <property type="molecule type" value="Genomic_DNA"/>
</dbReference>
<evidence type="ECO:0000256" key="2">
    <source>
        <dbReference type="ARBA" id="ARBA00022692"/>
    </source>
</evidence>
<dbReference type="Pfam" id="PF02535">
    <property type="entry name" value="Zip"/>
    <property type="match status" value="1"/>
</dbReference>
<proteinExistence type="predicted"/>
<feature type="signal peptide" evidence="7">
    <location>
        <begin position="1"/>
        <end position="23"/>
    </location>
</feature>
<keyword evidence="7" id="KW-0732">Signal</keyword>
<keyword evidence="3 6" id="KW-1133">Transmembrane helix</keyword>
<feature type="chain" id="PRO_5015349384" evidence="7">
    <location>
        <begin position="24"/>
        <end position="458"/>
    </location>
</feature>